<comment type="caution">
    <text evidence="1">The sequence shown here is derived from an EMBL/GenBank/DDBJ whole genome shotgun (WGS) entry which is preliminary data.</text>
</comment>
<organism evidence="1 2">
    <name type="scientific">Actinomycetospora aurantiaca</name>
    <dbReference type="NCBI Taxonomy" id="3129233"/>
    <lineage>
        <taxon>Bacteria</taxon>
        <taxon>Bacillati</taxon>
        <taxon>Actinomycetota</taxon>
        <taxon>Actinomycetes</taxon>
        <taxon>Pseudonocardiales</taxon>
        <taxon>Pseudonocardiaceae</taxon>
        <taxon>Actinomycetospora</taxon>
    </lineage>
</organism>
<dbReference type="Proteomes" id="UP001385809">
    <property type="component" value="Unassembled WGS sequence"/>
</dbReference>
<sequence>MYAVVGASDTLGWRVVEALLTEVTGDEIAFLVPDAERFAAYATSRNVDVRDDRDGGRLDDAEVVVLLGPDDGSLVPSTVGRVVAWDGGPTVSVLRPGPADLDGGDDPLPAVVAAVLADRP</sequence>
<dbReference type="EMBL" id="JBBEGN010000025">
    <property type="protein sequence ID" value="MEJ2871636.1"/>
    <property type="molecule type" value="Genomic_DNA"/>
</dbReference>
<evidence type="ECO:0000313" key="1">
    <source>
        <dbReference type="EMBL" id="MEJ2871636.1"/>
    </source>
</evidence>
<name>A0ABU8MWE3_9PSEU</name>
<gene>
    <name evidence="1" type="ORF">WCD74_28005</name>
</gene>
<accession>A0ABU8MWE3</accession>
<protein>
    <submittedName>
        <fullName evidence="1">Uncharacterized protein</fullName>
    </submittedName>
</protein>
<reference evidence="1 2" key="1">
    <citation type="submission" date="2024-03" db="EMBL/GenBank/DDBJ databases">
        <title>Actinomycetospora sp. OC33-EN08, a novel actinomycete isolated from wild orchid (Aerides multiflora).</title>
        <authorList>
            <person name="Suriyachadkun C."/>
        </authorList>
    </citation>
    <scope>NUCLEOTIDE SEQUENCE [LARGE SCALE GENOMIC DNA]</scope>
    <source>
        <strain evidence="1 2">OC33-EN08</strain>
    </source>
</reference>
<dbReference type="RefSeq" id="WP_337698206.1">
    <property type="nucleotide sequence ID" value="NZ_JBBEGN010000025.1"/>
</dbReference>
<keyword evidence="2" id="KW-1185">Reference proteome</keyword>
<proteinExistence type="predicted"/>
<evidence type="ECO:0000313" key="2">
    <source>
        <dbReference type="Proteomes" id="UP001385809"/>
    </source>
</evidence>